<dbReference type="PANTHER" id="PTHR10540">
    <property type="entry name" value="EUKARYOTIC TRANSLATION INITIATION FACTOR 3 SUBUNIT F-RELATED"/>
    <property type="match status" value="1"/>
</dbReference>
<dbReference type="eggNOG" id="ENOG502RQ4B">
    <property type="taxonomic scope" value="Eukaryota"/>
</dbReference>
<dbReference type="STRING" id="619300.G3AK95"/>
<comment type="similarity">
    <text evidence="1">Belongs to the peptidase M67A family. CSN6 subfamily.</text>
</comment>
<evidence type="ECO:0000313" key="3">
    <source>
        <dbReference type="EMBL" id="EGW33554.1"/>
    </source>
</evidence>
<proteinExistence type="inferred from homology"/>
<dbReference type="AlphaFoldDB" id="G3AK95"/>
<dbReference type="Proteomes" id="UP000000709">
    <property type="component" value="Unassembled WGS sequence"/>
</dbReference>
<dbReference type="GO" id="GO:0008237">
    <property type="term" value="F:metallopeptidase activity"/>
    <property type="evidence" value="ECO:0007669"/>
    <property type="project" value="InterPro"/>
</dbReference>
<dbReference type="InterPro" id="IPR000555">
    <property type="entry name" value="JAMM/MPN+_dom"/>
</dbReference>
<dbReference type="OrthoDB" id="1378at2759"/>
<dbReference type="KEGG" id="spaa:SPAPADRAFT_60893"/>
<dbReference type="GeneID" id="18873621"/>
<dbReference type="HOGENOM" id="CLU_078873_0_0_1"/>
<gene>
    <name evidence="3" type="ORF">SPAPADRAFT_60893</name>
</gene>
<reference evidence="3 4" key="1">
    <citation type="journal article" date="2011" name="Proc. Natl. Acad. Sci. U.S.A.">
        <title>Comparative genomics of xylose-fermenting fungi for enhanced biofuel production.</title>
        <authorList>
            <person name="Wohlbach D.J."/>
            <person name="Kuo A."/>
            <person name="Sato T.K."/>
            <person name="Potts K.M."/>
            <person name="Salamov A.A."/>
            <person name="LaButti K.M."/>
            <person name="Sun H."/>
            <person name="Clum A."/>
            <person name="Pangilinan J.L."/>
            <person name="Lindquist E.A."/>
            <person name="Lucas S."/>
            <person name="Lapidus A."/>
            <person name="Jin M."/>
            <person name="Gunawan C."/>
            <person name="Balan V."/>
            <person name="Dale B.E."/>
            <person name="Jeffries T.W."/>
            <person name="Zinkel R."/>
            <person name="Barry K.W."/>
            <person name="Grigoriev I.V."/>
            <person name="Gasch A.P."/>
        </authorList>
    </citation>
    <scope>NUCLEOTIDE SEQUENCE [LARGE SCALE GENOMIC DNA]</scope>
    <source>
        <strain evidence="4">NRRL Y-27907 / 11-Y1</strain>
    </source>
</reference>
<dbReference type="GO" id="GO:0008180">
    <property type="term" value="C:COP9 signalosome"/>
    <property type="evidence" value="ECO:0007669"/>
    <property type="project" value="TreeGrafter"/>
</dbReference>
<dbReference type="PANTHER" id="PTHR10540:SF8">
    <property type="entry name" value="COP9 SIGNALOSOME COMPLEX SUBUNIT 6"/>
    <property type="match status" value="1"/>
</dbReference>
<dbReference type="InParanoid" id="G3AK95"/>
<dbReference type="Pfam" id="PF01398">
    <property type="entry name" value="JAB"/>
    <property type="match status" value="1"/>
</dbReference>
<evidence type="ECO:0000256" key="1">
    <source>
        <dbReference type="ARBA" id="ARBA00010893"/>
    </source>
</evidence>
<dbReference type="Gene3D" id="3.40.140.10">
    <property type="entry name" value="Cytidine Deaminase, domain 2"/>
    <property type="match status" value="1"/>
</dbReference>
<evidence type="ECO:0000259" key="2">
    <source>
        <dbReference type="Pfam" id="PF01398"/>
    </source>
</evidence>
<protein>
    <recommendedName>
        <fullName evidence="2">JAB1/MPN/MOV34 metalloenzyme domain-containing protein</fullName>
    </recommendedName>
</protein>
<accession>G3AK95</accession>
<keyword evidence="4" id="KW-1185">Reference proteome</keyword>
<organism evidence="4">
    <name type="scientific">Spathaspora passalidarum (strain NRRL Y-27907 / 11-Y1)</name>
    <dbReference type="NCBI Taxonomy" id="619300"/>
    <lineage>
        <taxon>Eukaryota</taxon>
        <taxon>Fungi</taxon>
        <taxon>Dikarya</taxon>
        <taxon>Ascomycota</taxon>
        <taxon>Saccharomycotina</taxon>
        <taxon>Pichiomycetes</taxon>
        <taxon>Debaryomycetaceae</taxon>
        <taxon>Spathaspora</taxon>
    </lineage>
</organism>
<dbReference type="OMA" id="ISTHEMP"/>
<feature type="domain" description="JAB1/MPN/MOV34 metalloenzyme" evidence="2">
    <location>
        <begin position="7"/>
        <end position="82"/>
    </location>
</feature>
<sequence length="307" mass="34656">MTSTILIQLHPVVLFNISDIISRENNSPVGVLLGHAEGENLVVKSSFEIVQDYDAVDLEYLYKRFNQFKVVFPQCKVIGIYQILAEDEGSNDLVADAFTISVVQQIQQFVSAYEIPTDGPLFYTIFDKSNLKHYQHGTSKLFKSYTFETSQPLRTIISTTDTESIAASTIQKNKNYFANSKEKESRIPQNIPVAKHTAELTTSLNQLQERVVKILTYLEQERGLPETREARQEKINIENMIVHLSNKLTSFKQTSQSGSDAITLTKLQASNLALLTKQLTLLEQQKVATTKSILSNDLHHQGLNRFG</sequence>
<dbReference type="EMBL" id="GL996501">
    <property type="protein sequence ID" value="EGW33554.1"/>
    <property type="molecule type" value="Genomic_DNA"/>
</dbReference>
<name>G3AK95_SPAPN</name>
<dbReference type="RefSeq" id="XP_007375069.1">
    <property type="nucleotide sequence ID" value="XM_007375007.1"/>
</dbReference>
<evidence type="ECO:0000313" key="4">
    <source>
        <dbReference type="Proteomes" id="UP000000709"/>
    </source>
</evidence>